<dbReference type="Proteomes" id="UP001213721">
    <property type="component" value="Chromosome"/>
</dbReference>
<evidence type="ECO:0000313" key="3">
    <source>
        <dbReference type="Proteomes" id="UP001213721"/>
    </source>
</evidence>
<evidence type="ECO:0000313" key="2">
    <source>
        <dbReference type="EMBL" id="WED77632.1"/>
    </source>
</evidence>
<evidence type="ECO:0000256" key="1">
    <source>
        <dbReference type="SAM" id="MobiDB-lite"/>
    </source>
</evidence>
<sequence>MQIYMPPSAIGRVDPAAGNDKTGEPQGKIAQLQAKADKIQKQINALLNPTDENTPNDKESAELRKEQIKVLQQQLVMVMAEIARLQADEAKGDEPVPQEQETPTSTNSTSLPMNSTFSITV</sequence>
<accession>A0AAX3NXP5</accession>
<dbReference type="Pfam" id="PF14282">
    <property type="entry name" value="FlxA"/>
    <property type="match status" value="1"/>
</dbReference>
<dbReference type="InterPro" id="IPR025577">
    <property type="entry name" value="FlxA"/>
</dbReference>
<proteinExistence type="predicted"/>
<feature type="region of interest" description="Disordered" evidence="1">
    <location>
        <begin position="1"/>
        <end position="26"/>
    </location>
</feature>
<dbReference type="EMBL" id="CP118988">
    <property type="protein sequence ID" value="WED77632.1"/>
    <property type="molecule type" value="Genomic_DNA"/>
</dbReference>
<dbReference type="AlphaFoldDB" id="A0AAX3NXP5"/>
<gene>
    <name evidence="2" type="ORF">PYU98_05170</name>
</gene>
<feature type="region of interest" description="Disordered" evidence="1">
    <location>
        <begin position="86"/>
        <end position="121"/>
    </location>
</feature>
<organism evidence="2 3">
    <name type="scientific">Aeromonas allosaccharophila</name>
    <dbReference type="NCBI Taxonomy" id="656"/>
    <lineage>
        <taxon>Bacteria</taxon>
        <taxon>Pseudomonadati</taxon>
        <taxon>Pseudomonadota</taxon>
        <taxon>Gammaproteobacteria</taxon>
        <taxon>Aeromonadales</taxon>
        <taxon>Aeromonadaceae</taxon>
        <taxon>Aeromonas</taxon>
    </lineage>
</organism>
<name>A0AAX3NXP5_9GAMM</name>
<dbReference type="RefSeq" id="WP_275057562.1">
    <property type="nucleotide sequence ID" value="NZ_CP118988.1"/>
</dbReference>
<protein>
    <submittedName>
        <fullName evidence="2">FlxA-like family protein</fullName>
    </submittedName>
</protein>
<feature type="compositionally biased region" description="Polar residues" evidence="1">
    <location>
        <begin position="99"/>
        <end position="121"/>
    </location>
</feature>
<reference evidence="2" key="1">
    <citation type="submission" date="2023-02" db="EMBL/GenBank/DDBJ databases">
        <title>The sequence of Aeromonas allosaccharophila K520.</title>
        <authorList>
            <person name="Luo X."/>
        </authorList>
    </citation>
    <scope>NUCLEOTIDE SEQUENCE</scope>
    <source>
        <strain evidence="2">K520</strain>
    </source>
</reference>